<dbReference type="SUPFAM" id="SSF46689">
    <property type="entry name" value="Homeodomain-like"/>
    <property type="match status" value="1"/>
</dbReference>
<dbReference type="Proteomes" id="UP000321332">
    <property type="component" value="Chromosome"/>
</dbReference>
<dbReference type="Gene3D" id="1.10.10.60">
    <property type="entry name" value="Homeodomain-like"/>
    <property type="match status" value="1"/>
</dbReference>
<name>A0AAE6M3H6_LEUCA</name>
<proteinExistence type="predicted"/>
<protein>
    <submittedName>
        <fullName evidence="6">TetR/AcrR family transcriptional regulator</fullName>
    </submittedName>
</protein>
<dbReference type="Pfam" id="PF00440">
    <property type="entry name" value="TetR_N"/>
    <property type="match status" value="1"/>
</dbReference>
<keyword evidence="3" id="KW-0804">Transcription</keyword>
<sequence length="129" mass="14538">MGRKRNFNQNDIIDKMVQVFIMHGYEGTSLDDLVQATGLLRGSLYSAFGSKQGMFISSLENSLQQHADDDIVWQLLLVAMLELTSRSEAVRKIVKDWYETNSHEDIASELGHQLLAHSGIFEGEDNHGK</sequence>
<evidence type="ECO:0000256" key="2">
    <source>
        <dbReference type="ARBA" id="ARBA00023125"/>
    </source>
</evidence>
<keyword evidence="1" id="KW-0805">Transcription regulation</keyword>
<dbReference type="PANTHER" id="PTHR47506">
    <property type="entry name" value="TRANSCRIPTIONAL REGULATORY PROTEIN"/>
    <property type="match status" value="1"/>
</dbReference>
<evidence type="ECO:0000256" key="3">
    <source>
        <dbReference type="ARBA" id="ARBA00023163"/>
    </source>
</evidence>
<dbReference type="GO" id="GO:0003677">
    <property type="term" value="F:DNA binding"/>
    <property type="evidence" value="ECO:0007669"/>
    <property type="project" value="UniProtKB-UniRule"/>
</dbReference>
<accession>A0AAE6M3H6</accession>
<dbReference type="RefSeq" id="WP_014974693.1">
    <property type="nucleotide sequence ID" value="NZ_CP042374.1"/>
</dbReference>
<evidence type="ECO:0000313" key="6">
    <source>
        <dbReference type="EMBL" id="QEA33874.1"/>
    </source>
</evidence>
<keyword evidence="2 4" id="KW-0238">DNA-binding</keyword>
<organism evidence="6 7">
    <name type="scientific">Leuconostoc carnosum</name>
    <dbReference type="NCBI Taxonomy" id="1252"/>
    <lineage>
        <taxon>Bacteria</taxon>
        <taxon>Bacillati</taxon>
        <taxon>Bacillota</taxon>
        <taxon>Bacilli</taxon>
        <taxon>Lactobacillales</taxon>
        <taxon>Lactobacillaceae</taxon>
        <taxon>Leuconostoc</taxon>
    </lineage>
</organism>
<feature type="DNA-binding region" description="H-T-H motif" evidence="4">
    <location>
        <begin position="29"/>
        <end position="48"/>
    </location>
</feature>
<evidence type="ECO:0000256" key="1">
    <source>
        <dbReference type="ARBA" id="ARBA00023015"/>
    </source>
</evidence>
<dbReference type="OMA" id="CELCFDS"/>
<dbReference type="InterPro" id="IPR009057">
    <property type="entry name" value="Homeodomain-like_sf"/>
</dbReference>
<dbReference type="PANTHER" id="PTHR47506:SF1">
    <property type="entry name" value="HTH-TYPE TRANSCRIPTIONAL REGULATOR YJDC"/>
    <property type="match status" value="1"/>
</dbReference>
<evidence type="ECO:0000256" key="4">
    <source>
        <dbReference type="PROSITE-ProRule" id="PRU00335"/>
    </source>
</evidence>
<reference evidence="6 7" key="1">
    <citation type="submission" date="2019-06" db="EMBL/GenBank/DDBJ databases">
        <title>Genome analyses of bacteria isolated from kimchi.</title>
        <authorList>
            <person name="Lee S."/>
            <person name="Ahn S."/>
            <person name="Roh S."/>
        </authorList>
    </citation>
    <scope>NUCLEOTIDE SEQUENCE [LARGE SCALE GENOMIC DNA]</scope>
    <source>
        <strain evidence="6 7">CBA3620</strain>
    </source>
</reference>
<dbReference type="PROSITE" id="PS50977">
    <property type="entry name" value="HTH_TETR_2"/>
    <property type="match status" value="1"/>
</dbReference>
<dbReference type="InterPro" id="IPR001647">
    <property type="entry name" value="HTH_TetR"/>
</dbReference>
<dbReference type="EMBL" id="CP042374">
    <property type="protein sequence ID" value="QEA33874.1"/>
    <property type="molecule type" value="Genomic_DNA"/>
</dbReference>
<evidence type="ECO:0000259" key="5">
    <source>
        <dbReference type="PROSITE" id="PS50977"/>
    </source>
</evidence>
<dbReference type="AlphaFoldDB" id="A0AAE6M3H6"/>
<feature type="domain" description="HTH tetR-type" evidence="5">
    <location>
        <begin position="6"/>
        <end position="66"/>
    </location>
</feature>
<gene>
    <name evidence="6" type="ORF">FGL89_06950</name>
</gene>
<evidence type="ECO:0000313" key="7">
    <source>
        <dbReference type="Proteomes" id="UP000321332"/>
    </source>
</evidence>
<dbReference type="GeneID" id="61187484"/>